<dbReference type="SMART" id="SM00407">
    <property type="entry name" value="IGc1"/>
    <property type="match status" value="1"/>
</dbReference>
<dbReference type="GO" id="GO:0005615">
    <property type="term" value="C:extracellular space"/>
    <property type="evidence" value="ECO:0007669"/>
    <property type="project" value="TreeGrafter"/>
</dbReference>
<dbReference type="PROSITE" id="PS50835">
    <property type="entry name" value="IG_LIKE"/>
    <property type="match status" value="1"/>
</dbReference>
<dbReference type="Pfam" id="PF07654">
    <property type="entry name" value="C1-set"/>
    <property type="match status" value="1"/>
</dbReference>
<keyword evidence="4" id="KW-1185">Reference proteome</keyword>
<evidence type="ECO:0000313" key="3">
    <source>
        <dbReference type="Ensembl" id="ENSFHEP00000010612.1"/>
    </source>
</evidence>
<dbReference type="InterPro" id="IPR050208">
    <property type="entry name" value="MHC_class-I_related"/>
</dbReference>
<dbReference type="PANTHER" id="PTHR16675:SF237">
    <property type="entry name" value="MHC CLASS I ANTIGEN TRANSCRIPT VARIANT 1-RELATED"/>
    <property type="match status" value="1"/>
</dbReference>
<dbReference type="Pfam" id="PF00129">
    <property type="entry name" value="MHC_I"/>
    <property type="match status" value="1"/>
</dbReference>
<dbReference type="InterPro" id="IPR037055">
    <property type="entry name" value="MHC_I-like_Ag-recog_sf"/>
</dbReference>
<evidence type="ECO:0000256" key="1">
    <source>
        <dbReference type="ARBA" id="ARBA00023180"/>
    </source>
</evidence>
<dbReference type="InterPro" id="IPR011161">
    <property type="entry name" value="MHC_I-like_Ag-recog"/>
</dbReference>
<evidence type="ECO:0000313" key="4">
    <source>
        <dbReference type="Proteomes" id="UP000265000"/>
    </source>
</evidence>
<dbReference type="InterPro" id="IPR011162">
    <property type="entry name" value="MHC_I/II-like_Ag-recog"/>
</dbReference>
<proteinExistence type="predicted"/>
<dbReference type="GO" id="GO:0009897">
    <property type="term" value="C:external side of plasma membrane"/>
    <property type="evidence" value="ECO:0007669"/>
    <property type="project" value="TreeGrafter"/>
</dbReference>
<dbReference type="PANTHER" id="PTHR16675">
    <property type="entry name" value="MHC CLASS I-RELATED"/>
    <property type="match status" value="1"/>
</dbReference>
<name>A0A3Q2PDI2_FUNHE</name>
<dbReference type="Proteomes" id="UP000265000">
    <property type="component" value="Unplaced"/>
</dbReference>
<dbReference type="SUPFAM" id="SSF48726">
    <property type="entry name" value="Immunoglobulin"/>
    <property type="match status" value="1"/>
</dbReference>
<reference evidence="3" key="2">
    <citation type="submission" date="2025-09" db="UniProtKB">
        <authorList>
            <consortium name="Ensembl"/>
        </authorList>
    </citation>
    <scope>IDENTIFICATION</scope>
</reference>
<dbReference type="SUPFAM" id="SSF54452">
    <property type="entry name" value="MHC antigen-recognition domain"/>
    <property type="match status" value="1"/>
</dbReference>
<dbReference type="GO" id="GO:0006955">
    <property type="term" value="P:immune response"/>
    <property type="evidence" value="ECO:0007669"/>
    <property type="project" value="TreeGrafter"/>
</dbReference>
<dbReference type="Gene3D" id="2.60.40.10">
    <property type="entry name" value="Immunoglobulins"/>
    <property type="match status" value="1"/>
</dbReference>
<evidence type="ECO:0000259" key="2">
    <source>
        <dbReference type="PROSITE" id="PS50835"/>
    </source>
</evidence>
<dbReference type="STRING" id="8078.ENSFHEP00000010612"/>
<protein>
    <recommendedName>
        <fullName evidence="2">Ig-like domain-containing protein</fullName>
    </recommendedName>
</protein>
<dbReference type="InterPro" id="IPR036179">
    <property type="entry name" value="Ig-like_dom_sf"/>
</dbReference>
<dbReference type="GeneTree" id="ENSGT01120000271828"/>
<keyword evidence="1" id="KW-0325">Glycoprotein</keyword>
<dbReference type="AlphaFoldDB" id="A0A3Q2PDI2"/>
<organism evidence="3 4">
    <name type="scientific">Fundulus heteroclitus</name>
    <name type="common">Killifish</name>
    <name type="synonym">Mummichog</name>
    <dbReference type="NCBI Taxonomy" id="8078"/>
    <lineage>
        <taxon>Eukaryota</taxon>
        <taxon>Metazoa</taxon>
        <taxon>Chordata</taxon>
        <taxon>Craniata</taxon>
        <taxon>Vertebrata</taxon>
        <taxon>Euteleostomi</taxon>
        <taxon>Actinopterygii</taxon>
        <taxon>Neopterygii</taxon>
        <taxon>Teleostei</taxon>
        <taxon>Neoteleostei</taxon>
        <taxon>Acanthomorphata</taxon>
        <taxon>Ovalentaria</taxon>
        <taxon>Atherinomorphae</taxon>
        <taxon>Cyprinodontiformes</taxon>
        <taxon>Fundulidae</taxon>
        <taxon>Fundulus</taxon>
    </lineage>
</organism>
<accession>A0A3Q2PDI2</accession>
<sequence length="253" mass="29221">MFYYFSFLNFSTHQCHSLSVLGVTTIQHLVGCEVDDHSKKVTGTLQYAYNGEEFLSFDMNKERWIALHPKSHRLNSQSIVRSRKGCISYIQCIFLYTVDQKENEKKISLPSFLLLTSTISLDLPSVYLLQRTPSSPVSCLATGFYPEKAVIFWRKDGNEIHEGIEHGEILPNHDGSFQMFVDLNASKIPLKEWERYECIFHLSGVQNDLKTRLDKDVIKTNWNESDGRTMDLFIIFFRAMSGSYSCYCFSNNC</sequence>
<dbReference type="Ensembl" id="ENSFHET00000017376.1">
    <property type="protein sequence ID" value="ENSFHEP00000010612.1"/>
    <property type="gene ID" value="ENSFHEG00000011949.1"/>
</dbReference>
<dbReference type="Gene3D" id="3.30.500.10">
    <property type="entry name" value="MHC class I-like antigen recognition-like"/>
    <property type="match status" value="1"/>
</dbReference>
<dbReference type="InterPro" id="IPR013783">
    <property type="entry name" value="Ig-like_fold"/>
</dbReference>
<dbReference type="InterPro" id="IPR007110">
    <property type="entry name" value="Ig-like_dom"/>
</dbReference>
<feature type="domain" description="Ig-like" evidence="2">
    <location>
        <begin position="110"/>
        <end position="198"/>
    </location>
</feature>
<dbReference type="InterPro" id="IPR003597">
    <property type="entry name" value="Ig_C1-set"/>
</dbReference>
<reference evidence="3" key="1">
    <citation type="submission" date="2025-08" db="UniProtKB">
        <authorList>
            <consortium name="Ensembl"/>
        </authorList>
    </citation>
    <scope>IDENTIFICATION</scope>
</reference>